<keyword evidence="7" id="KW-1185">Reference proteome</keyword>
<dbReference type="GO" id="GO:0005615">
    <property type="term" value="C:extracellular space"/>
    <property type="evidence" value="ECO:0007669"/>
    <property type="project" value="TreeGrafter"/>
</dbReference>
<dbReference type="GO" id="GO:0005102">
    <property type="term" value="F:signaling receptor binding"/>
    <property type="evidence" value="ECO:0007669"/>
    <property type="project" value="TreeGrafter"/>
</dbReference>
<evidence type="ECO:0000313" key="6">
    <source>
        <dbReference type="EMBL" id="CAG2189400.1"/>
    </source>
</evidence>
<feature type="chain" id="PRO_5035783130" evidence="4">
    <location>
        <begin position="20"/>
        <end position="340"/>
    </location>
</feature>
<dbReference type="SMART" id="SM00130">
    <property type="entry name" value="KR"/>
    <property type="match status" value="2"/>
</dbReference>
<gene>
    <name evidence="6" type="ORF">MEDL_4779</name>
</gene>
<comment type="caution">
    <text evidence="6">The sequence shown here is derived from an EMBL/GenBank/DDBJ whole genome shotgun (WGS) entry which is preliminary data.</text>
</comment>
<feature type="signal peptide" evidence="4">
    <location>
        <begin position="1"/>
        <end position="19"/>
    </location>
</feature>
<proteinExistence type="predicted"/>
<feature type="domain" description="Kringle" evidence="5">
    <location>
        <begin position="119"/>
        <end position="197"/>
    </location>
</feature>
<evidence type="ECO:0000259" key="5">
    <source>
        <dbReference type="PROSITE" id="PS50070"/>
    </source>
</evidence>
<dbReference type="PANTHER" id="PTHR24261:SF7">
    <property type="entry name" value="KRINGLE DOMAIN-CONTAINING PROTEIN"/>
    <property type="match status" value="1"/>
</dbReference>
<dbReference type="PRINTS" id="PR00018">
    <property type="entry name" value="KRINGLE"/>
</dbReference>
<keyword evidence="2 3" id="KW-1015">Disulfide bond</keyword>
<feature type="domain" description="Kringle" evidence="5">
    <location>
        <begin position="263"/>
        <end position="339"/>
    </location>
</feature>
<keyword evidence="4" id="KW-0732">Signal</keyword>
<dbReference type="InterPro" id="IPR013806">
    <property type="entry name" value="Kringle-like"/>
</dbReference>
<comment type="caution">
    <text evidence="3">Lacks conserved residue(s) required for the propagation of feature annotation.</text>
</comment>
<keyword evidence="1 3" id="KW-0420">Kringle</keyword>
<dbReference type="InterPro" id="IPR050759">
    <property type="entry name" value="Serine_protease_kringle"/>
</dbReference>
<feature type="disulfide bond" evidence="3">
    <location>
        <begin position="311"/>
        <end position="334"/>
    </location>
</feature>
<accession>A0A8S3Q0E2</accession>
<keyword evidence="6" id="KW-0378">Hydrolase</keyword>
<dbReference type="EC" id="3.4.21.7" evidence="6"/>
<dbReference type="CDD" id="cd00108">
    <property type="entry name" value="KR"/>
    <property type="match status" value="1"/>
</dbReference>
<feature type="disulfide bond" evidence="3">
    <location>
        <begin position="120"/>
        <end position="197"/>
    </location>
</feature>
<sequence length="340" mass="38632">MNKVETIKIVFVCIRVLFADSVRDDYYTEWKGYKFHSNTRPIRKVTSFSAVRCSMKCLVTPACVAAKFDATKADCELHQILNVHTPIMVVTENSSVVIVKSDLHTEDFSGSWMKYGAPDCYIGSSHNYTGNYSKTVSNRDCQGWNKNYPHTVSVKPLNKDDHSTNYCRASSFNGLLWCYTTDTDIVFRYEYCPIIPCFACGVLKSPPSELPNTTWAVSFTHVVVVTFQCLSVTLGKSVEHCPVSSCGSDDQWSTMYNISCTSEDCYTKSDEYKGKVHCTVSGITCQFWNKNTPHRSYYRPTVPEDLASNYCRDPSSDGRPWCYTTNPDFRWEFCPVPRCP</sequence>
<organism evidence="6 7">
    <name type="scientific">Mytilus edulis</name>
    <name type="common">Blue mussel</name>
    <dbReference type="NCBI Taxonomy" id="6550"/>
    <lineage>
        <taxon>Eukaryota</taxon>
        <taxon>Metazoa</taxon>
        <taxon>Spiralia</taxon>
        <taxon>Lophotrochozoa</taxon>
        <taxon>Mollusca</taxon>
        <taxon>Bivalvia</taxon>
        <taxon>Autobranchia</taxon>
        <taxon>Pteriomorphia</taxon>
        <taxon>Mytilida</taxon>
        <taxon>Mytiloidea</taxon>
        <taxon>Mytilidae</taxon>
        <taxon>Mytilinae</taxon>
        <taxon>Mytilus</taxon>
    </lineage>
</organism>
<protein>
    <submittedName>
        <fullName evidence="6">PLG</fullName>
        <ecNumber evidence="6">3.4.21.7</ecNumber>
    </submittedName>
</protein>
<reference evidence="6" key="1">
    <citation type="submission" date="2021-03" db="EMBL/GenBank/DDBJ databases">
        <authorList>
            <person name="Bekaert M."/>
        </authorList>
    </citation>
    <scope>NUCLEOTIDE SEQUENCE</scope>
</reference>
<dbReference type="GO" id="GO:0004252">
    <property type="term" value="F:serine-type endopeptidase activity"/>
    <property type="evidence" value="ECO:0007669"/>
    <property type="project" value="UniProtKB-EC"/>
</dbReference>
<evidence type="ECO:0000256" key="1">
    <source>
        <dbReference type="ARBA" id="ARBA00022572"/>
    </source>
</evidence>
<dbReference type="Gene3D" id="2.40.20.10">
    <property type="entry name" value="Plasminogen Kringle 4"/>
    <property type="match status" value="2"/>
</dbReference>
<dbReference type="Pfam" id="PF00051">
    <property type="entry name" value="Kringle"/>
    <property type="match status" value="2"/>
</dbReference>
<dbReference type="OrthoDB" id="272018at2759"/>
<dbReference type="PANTHER" id="PTHR24261">
    <property type="entry name" value="PLASMINOGEN-RELATED"/>
    <property type="match status" value="1"/>
</dbReference>
<dbReference type="InterPro" id="IPR038178">
    <property type="entry name" value="Kringle_sf"/>
</dbReference>
<dbReference type="PROSITE" id="PS50070">
    <property type="entry name" value="KRINGLE_2"/>
    <property type="match status" value="2"/>
</dbReference>
<evidence type="ECO:0000256" key="3">
    <source>
        <dbReference type="PROSITE-ProRule" id="PRU00121"/>
    </source>
</evidence>
<dbReference type="Proteomes" id="UP000683360">
    <property type="component" value="Unassembled WGS sequence"/>
</dbReference>
<dbReference type="EMBL" id="CAJPWZ010000292">
    <property type="protein sequence ID" value="CAG2189400.1"/>
    <property type="molecule type" value="Genomic_DNA"/>
</dbReference>
<evidence type="ECO:0000256" key="2">
    <source>
        <dbReference type="ARBA" id="ARBA00023157"/>
    </source>
</evidence>
<dbReference type="SUPFAM" id="SSF57440">
    <property type="entry name" value="Kringle-like"/>
    <property type="match status" value="2"/>
</dbReference>
<evidence type="ECO:0000256" key="4">
    <source>
        <dbReference type="SAM" id="SignalP"/>
    </source>
</evidence>
<dbReference type="AlphaFoldDB" id="A0A8S3Q0E2"/>
<evidence type="ECO:0000313" key="7">
    <source>
        <dbReference type="Proteomes" id="UP000683360"/>
    </source>
</evidence>
<name>A0A8S3Q0E2_MYTED</name>
<dbReference type="InterPro" id="IPR000001">
    <property type="entry name" value="Kringle"/>
</dbReference>